<dbReference type="PANTHER" id="PTHR16057:SF1">
    <property type="entry name" value="PROTEIN LINES HOMOLOG 1"/>
    <property type="match status" value="1"/>
</dbReference>
<evidence type="ECO:0000313" key="4">
    <source>
        <dbReference type="Proteomes" id="UP001151752"/>
    </source>
</evidence>
<name>A0A9Q0P5N4_9ROSI</name>
<dbReference type="InterPro" id="IPR024875">
    <property type="entry name" value="Protein_Lines"/>
</dbReference>
<evidence type="ECO:0000313" key="3">
    <source>
        <dbReference type="EMBL" id="KAJ6682045.1"/>
    </source>
</evidence>
<reference evidence="3" key="1">
    <citation type="submission" date="2022-11" db="EMBL/GenBank/DDBJ databases">
        <authorList>
            <person name="Hyden B.L."/>
            <person name="Feng K."/>
            <person name="Yates T."/>
            <person name="Jawdy S."/>
            <person name="Smart L.B."/>
            <person name="Muchero W."/>
        </authorList>
    </citation>
    <scope>NUCLEOTIDE SEQUENCE</scope>
    <source>
        <tissue evidence="3">Shoot tip</tissue>
    </source>
</reference>
<dbReference type="InterPro" id="IPR032794">
    <property type="entry name" value="LINES_N"/>
</dbReference>
<dbReference type="Pfam" id="PF14694">
    <property type="entry name" value="LINES_N"/>
    <property type="match status" value="1"/>
</dbReference>
<dbReference type="PANTHER" id="PTHR16057">
    <property type="entry name" value="WINS1, 2 PROTEIN"/>
    <property type="match status" value="1"/>
</dbReference>
<accession>A0A9Q0P5N4</accession>
<protein>
    <submittedName>
        <fullName evidence="3">WINS1 2 PROTEIN</fullName>
    </submittedName>
</protein>
<comment type="caution">
    <text evidence="3">The sequence shown here is derived from an EMBL/GenBank/DDBJ whole genome shotgun (WGS) entry which is preliminary data.</text>
</comment>
<evidence type="ECO:0000259" key="2">
    <source>
        <dbReference type="Pfam" id="PF14695"/>
    </source>
</evidence>
<reference evidence="3" key="2">
    <citation type="journal article" date="2023" name="Int. J. Mol. Sci.">
        <title>De Novo Assembly and Annotation of 11 Diverse Shrub Willow (Salix) Genomes Reveals Novel Gene Organization in Sex-Linked Regions.</title>
        <authorList>
            <person name="Hyden B."/>
            <person name="Feng K."/>
            <person name="Yates T.B."/>
            <person name="Jawdy S."/>
            <person name="Cereghino C."/>
            <person name="Smart L.B."/>
            <person name="Muchero W."/>
        </authorList>
    </citation>
    <scope>NUCLEOTIDE SEQUENCE</scope>
    <source>
        <tissue evidence="3">Shoot tip</tissue>
    </source>
</reference>
<dbReference type="AlphaFoldDB" id="A0A9Q0P5N4"/>
<dbReference type="Proteomes" id="UP001151752">
    <property type="component" value="Chromosome 5"/>
</dbReference>
<sequence>MSPDSKLSRLCRLVDSLPGPETTKTKERDLLISLSQILKEIQAWIRELDKETESKKKCYGESVLHHEEHSCLIKIVTDLMLLLIVESQYVQHLVGNVLVVFSEFVALSGSGWDSLIHSLCTCLELAIANVLFCSWEPSRTGVEDSNCDFSSYVVLKSSLKSGDWSTAAGMVRVLRNILKHLKQECDDQLLEVYVGSVSSFLSNVPWESMDEIHVDQICYTWDGEPQNCCSKDASVFRCFGAKEPKVLFLGNFIQLLCSLVEQSGAVETEVGSQVQYPVLSMVISLVPKLAHWCLSKKGKSVMLPVSQYFRHKLLMLMLRISYKTCLDCSTLILWLQLLHEHFEELLQKPISKLEAGQDECLEGSPFLLGLSNGELDGMHSFHLQRQTLLLFLRCCFSLMSLTGETSKQCVTSKTILKSCLTLGSVSDLDYCSRNKGLLELYNWLQGHLPDDILVDHERYLEKCMDFSLSFLQLYLHEDDVLFKVLLQLLSVASCSEQWLNGDKKTSQYLKDATHHVSNLFNPVYLFHLFLAELHYDHQVLLDYLISKDIGISCAEYLLRCLRMVHNSWNIFAAFSMDWKVLNQSCCKKRRLLLDVSDFQGELSSLPVQCISKSLGEEDEKDFEYAYENHQNKSPPFKEAKDCLISLKASVESLHRKNLFPYNPQVLLKRFVFSSSIITSSLFYHSNIDLNVVCLLN</sequence>
<feature type="domain" description="Protein Lines C-terminal" evidence="2">
    <location>
        <begin position="640"/>
        <end position="669"/>
    </location>
</feature>
<dbReference type="Pfam" id="PF14695">
    <property type="entry name" value="LINES_C"/>
    <property type="match status" value="1"/>
</dbReference>
<gene>
    <name evidence="3" type="ORF">OIU74_020316</name>
</gene>
<evidence type="ECO:0000259" key="1">
    <source>
        <dbReference type="Pfam" id="PF14694"/>
    </source>
</evidence>
<keyword evidence="4" id="KW-1185">Reference proteome</keyword>
<proteinExistence type="predicted"/>
<dbReference type="EMBL" id="JAPFFM010000020">
    <property type="protein sequence ID" value="KAJ6682045.1"/>
    <property type="molecule type" value="Genomic_DNA"/>
</dbReference>
<dbReference type="InterPro" id="IPR029415">
    <property type="entry name" value="Lines_C"/>
</dbReference>
<feature type="domain" description="Protein Lines N-terminal" evidence="1">
    <location>
        <begin position="442"/>
        <end position="572"/>
    </location>
</feature>
<organism evidence="3 4">
    <name type="scientific">Salix koriyanagi</name>
    <dbReference type="NCBI Taxonomy" id="2511006"/>
    <lineage>
        <taxon>Eukaryota</taxon>
        <taxon>Viridiplantae</taxon>
        <taxon>Streptophyta</taxon>
        <taxon>Embryophyta</taxon>
        <taxon>Tracheophyta</taxon>
        <taxon>Spermatophyta</taxon>
        <taxon>Magnoliopsida</taxon>
        <taxon>eudicotyledons</taxon>
        <taxon>Gunneridae</taxon>
        <taxon>Pentapetalae</taxon>
        <taxon>rosids</taxon>
        <taxon>fabids</taxon>
        <taxon>Malpighiales</taxon>
        <taxon>Salicaceae</taxon>
        <taxon>Saliceae</taxon>
        <taxon>Salix</taxon>
    </lineage>
</organism>